<gene>
    <name evidence="3" type="ORF">SNAT2548_LOCUS1622</name>
</gene>
<accession>A0A812HJ08</accession>
<keyword evidence="4" id="KW-1185">Reference proteome</keyword>
<feature type="chain" id="PRO_5032280341" evidence="2">
    <location>
        <begin position="23"/>
        <end position="2220"/>
    </location>
</feature>
<evidence type="ECO:0000313" key="4">
    <source>
        <dbReference type="Proteomes" id="UP000604046"/>
    </source>
</evidence>
<reference evidence="3" key="1">
    <citation type="submission" date="2021-02" db="EMBL/GenBank/DDBJ databases">
        <authorList>
            <person name="Dougan E. K."/>
            <person name="Rhodes N."/>
            <person name="Thang M."/>
            <person name="Chan C."/>
        </authorList>
    </citation>
    <scope>NUCLEOTIDE SEQUENCE</scope>
</reference>
<feature type="signal peptide" evidence="2">
    <location>
        <begin position="1"/>
        <end position="22"/>
    </location>
</feature>
<name>A0A812HJ08_9DINO</name>
<sequence length="2220" mass="249574">MRCRRPRTVAAGEILVLPLFNAEDLLVVYPLASSPEELVVLYVKTCPGAFSATSKKILTGGALENNPQEMGVLVQVPCQTARQIQKEDFLVKEKVQWPSHLAATAYSPQGKSGCAKDRDVDFFSTFVLPNFLGADYPVESEWKMVEHSLRSYAPVRFGLQVLITHVLRLPKSVYKRLIILGSLFAVRHVVGYYSDPCGSVARLPHTALSTMVQFLNPSEARRLAAVSRLESYKAFGVVRALARVAAGSPKHLRHLEDLYCRKSLLDGQQRVARKLAKLAAGFGDDVQLFASLVSAELSQHQDELQTSGALARLRSLRADSANLHAALMMGMQEASGEFCMPEAWHSFLRSARSLLDGESAGTCPNRELGRAKLGTQLLQGGPSRDHFDSLVKWMSMADHADGLRAALHFEEAVLELALSGSSLQDWQTSRLAAEGNLATDVCHKLFNMLEVYCALCAQQGHPRTALRHSRMVLVVWTLACLQDSLLRNRGENCLRRLLKDFAPPLAIHPLEHLLLREIRWLKLLSSVEVYLMGLSHMPHRLLVCGADGVKDLLSLADAAVRHLPSLKDAWASEVLAAQELEERRAQKQMDLKRWVQSLEMEIEQDVKRQRVSSQERPSSQSATCPRNRFLVEKAAKRRRVCDTELSWKSAKSGLTHCQAQASSDRQLELQSVRRPLASVVQALPQLAEHELEAKAVVLCAHLPKELAELGASFSLARHFFDFEAGWPAEARSRPAFSWLGHFREFSRCCGDAVGGREHFELFGTTPQTYRDGEQLKSYLMPVKENLGIYYPTEELKGLHLLWRWQGVLLNPFVQEWPQKRDPPDPMYCVELPEEFVDEQWMLALPPENEVLAQMPLPPKGFTKAQFRSLGFIASQPELHLRRLLPSIHKAELPLQDPRVLALCQQVLFRAGPRNEEEPACLLGRCCKADLEEVAAWPSAEGLCEQVRALELQRGPLDALVCLMACCGYLAQFNCSRPQLDNRDRAQEAFRQCQQLLLSWMQDAVLVQSFCYVPPGDLTQEAATELLRARIGLECYLAVSNSVLPPLDAAAVEEVCSVHERQLAAPVVLDAILHEHLPAQQRKGEWCTSAGFDLDPWCKAETAEGIVSVEPIRGHLLFNGVPVDHLPKEIRGHATFRSVIGAVDCRGWLQTQVFETAPLKSHDGRTFRLGLLPDDPDVLLVQESRGENLLVPPKCLPRNLRPALKRECSHWANQKRTMIEFRPTSSASPSNASKRYCLRKEDDAWRLRCFYQDTEFRVLPASEPCLQQLRAVFRRVEDDDWVEYLADANDLLTEVHFLRLDLKFKVSRDLSLDSMDFPGYRLAPEQVLDMIHGFEAFLLLEKKNFHVAASRAPGLVLLPDGSVTPGFEEDSGDSLDCCGLTFSRTESRRKFGSFEIHWEDGRVHVQTTAVRLQLASLLWACGTPLPEKLWGHPARVEAMKLLRGCWQNQPYDEAWLAKLAEGSNSLELKLILAELEVGAHSLMPGPEGDCEGGTLLKLKIGCRDSCLMMSHAVTITAGNWKGHLMEMSAHLPAVAMRASSAEGFKPTKNDRANFWRASDVLRGLGEDTVPRAVSQLGEAPAVQITASTNAQSALFLAEIATISPKVFPEPSAVQKGLGPLANGEAVEVPAFLWLQRPGGGGPAGTGWHQDLPDPRCWARLWHIAKHAGGISGEELRWRLGYASSRAGRGQKDLEWHAAVACAISLFPDDFPSPPSWVHCAMRHQAGLTDVREVKAYLTSSRVVKRSDADCKDVARPSSEECLKWRDLRKHQLEEEARFAQEADRLADLDRAYICEDRQLHEDCRKNAKQLQSTREQLATIQQEEEEEAMQREGASWAILRDLGISSKKGRLQRSLERLEVTEHELKAKQRDLQEKRAHHLQDSTRLQNDREKLAEKISSMETARRNRLQSWARQHLAEEQHSEKSLHNLGAAACLLAEGYDQEHPNNVCTLSTDCSAYEKDIRQGERKAHEAGRKRLHVIGRRPPPKAVDIPSRLRGALQRLSQWWLTYDGELWEQYQKAEENEVWRLLQELSPYRPATCTEAQCVQQAWNAVLAEVQPWIESGEADSLTDSTASFCLEDLPSHLPSVRDLRGTMELLRLRKEAQATVLRKLEMVRLLWLRQRLAARYVEAYERAYPKCRALKEWDFSGKLRDPSLRSLRSLNPVEMPELDVPDARQLRDQISRKLRVLLQEAIGPNALAQTEPLKLELPRGSPGSLLETW</sequence>
<dbReference type="OrthoDB" id="3182339at2759"/>
<evidence type="ECO:0000313" key="3">
    <source>
        <dbReference type="EMBL" id="CAE6952446.1"/>
    </source>
</evidence>
<keyword evidence="2" id="KW-0732">Signal</keyword>
<comment type="caution">
    <text evidence="3">The sequence shown here is derived from an EMBL/GenBank/DDBJ whole genome shotgun (WGS) entry which is preliminary data.</text>
</comment>
<organism evidence="3 4">
    <name type="scientific">Symbiodinium natans</name>
    <dbReference type="NCBI Taxonomy" id="878477"/>
    <lineage>
        <taxon>Eukaryota</taxon>
        <taxon>Sar</taxon>
        <taxon>Alveolata</taxon>
        <taxon>Dinophyceae</taxon>
        <taxon>Suessiales</taxon>
        <taxon>Symbiodiniaceae</taxon>
        <taxon>Symbiodinium</taxon>
    </lineage>
</organism>
<dbReference type="EMBL" id="CAJNDS010000092">
    <property type="protein sequence ID" value="CAE6952446.1"/>
    <property type="molecule type" value="Genomic_DNA"/>
</dbReference>
<evidence type="ECO:0000256" key="1">
    <source>
        <dbReference type="SAM" id="Coils"/>
    </source>
</evidence>
<dbReference type="Proteomes" id="UP000604046">
    <property type="component" value="Unassembled WGS sequence"/>
</dbReference>
<keyword evidence="1" id="KW-0175">Coiled coil</keyword>
<protein>
    <submittedName>
        <fullName evidence="3">Uncharacterized protein</fullName>
    </submittedName>
</protein>
<proteinExistence type="predicted"/>
<evidence type="ECO:0000256" key="2">
    <source>
        <dbReference type="SAM" id="SignalP"/>
    </source>
</evidence>
<feature type="coiled-coil region" evidence="1">
    <location>
        <begin position="1802"/>
        <end position="1902"/>
    </location>
</feature>